<dbReference type="GO" id="GO:0016757">
    <property type="term" value="F:glycosyltransferase activity"/>
    <property type="evidence" value="ECO:0007669"/>
    <property type="project" value="UniProtKB-KW"/>
</dbReference>
<dbReference type="STRING" id="223184.AS25_06215"/>
<dbReference type="eggNOG" id="COG0438">
    <property type="taxonomic scope" value="Bacteria"/>
</dbReference>
<dbReference type="PANTHER" id="PTHR45947">
    <property type="entry name" value="SULFOQUINOVOSYL TRANSFERASE SQD2"/>
    <property type="match status" value="1"/>
</dbReference>
<dbReference type="EMBL" id="JROM01000021">
    <property type="protein sequence ID" value="KHE74592.1"/>
    <property type="molecule type" value="Genomic_DNA"/>
</dbReference>
<evidence type="ECO:0000313" key="7">
    <source>
        <dbReference type="Proteomes" id="UP000030664"/>
    </source>
</evidence>
<reference evidence="6 7" key="1">
    <citation type="submission" date="2014-09" db="EMBL/GenBank/DDBJ databases">
        <title>High-quality draft genome sequence of Kocuria marina SO9-6, an actinobacterium isolated from a copper mine.</title>
        <authorList>
            <person name="Castro D.B."/>
            <person name="Pereira L.B."/>
            <person name="Silva M.V."/>
            <person name="Silva B.P."/>
            <person name="Zanardi B.R."/>
            <person name="Carlos C."/>
            <person name="Belgini D.R."/>
            <person name="Limache E.G."/>
            <person name="Lacerda G.V."/>
            <person name="Nery M.B."/>
            <person name="Gomes M.B."/>
            <person name="Souza S."/>
            <person name="Silva T.M."/>
            <person name="Rodrigues V.D."/>
            <person name="Paulino L.C."/>
            <person name="Vicentini R."/>
            <person name="Ferraz L.F."/>
            <person name="Ottoboni L.M."/>
        </authorList>
    </citation>
    <scope>NUCLEOTIDE SEQUENCE [LARGE SCALE GENOMIC DNA]</scope>
    <source>
        <strain evidence="6 7">SO9-6</strain>
    </source>
</reference>
<dbReference type="Pfam" id="PF00534">
    <property type="entry name" value="Glycos_transf_1"/>
    <property type="match status" value="1"/>
</dbReference>
<keyword evidence="2" id="KW-0328">Glycosyltransferase</keyword>
<proteinExistence type="predicted"/>
<dbReference type="Pfam" id="PF13439">
    <property type="entry name" value="Glyco_transf_4"/>
    <property type="match status" value="1"/>
</dbReference>
<evidence type="ECO:0000313" key="6">
    <source>
        <dbReference type="EMBL" id="KHE74592.1"/>
    </source>
</evidence>
<dbReference type="SUPFAM" id="SSF53756">
    <property type="entry name" value="UDP-Glycosyltransferase/glycogen phosphorylase"/>
    <property type="match status" value="1"/>
</dbReference>
<sequence length="394" mass="44007">MADPPTEHKALRILITAETYPPDINGSAQFARRLAHGMLERGHEVHVAAPMPTSGPSRIMDDAGVTEHRFRSHHAFTHPYFRLCFPWEIAREVARVFDDVRPDVVHVQCHYILGRLVVREAVRRGVRVVGTNHFIPENIEPFLPFPQWFVRGYRKVSWRDIARVYGRCDVITAPTPLAVRTMVDNGVPDRAIAVSNGIQAGDYEAAAGERIEHPDHPVVLFCGRLAVEKNVDELIEAVALIPRQKNVHAEIVGEGEQLDRLVNLAHERGVADRVHFLGFLTDEQLRTAYLRADVFCQPGTAELQSLVTLEAMSASTPVVLANARALPHLADEGRNGYLFSPGNPGDLATKLQLVLDAPPEQRRAMGERSRDMVSRHSFAKTLDTFESLYRGAAR</sequence>
<organism evidence="6 7">
    <name type="scientific">Kocuria marina</name>
    <dbReference type="NCBI Taxonomy" id="223184"/>
    <lineage>
        <taxon>Bacteria</taxon>
        <taxon>Bacillati</taxon>
        <taxon>Actinomycetota</taxon>
        <taxon>Actinomycetes</taxon>
        <taxon>Micrococcales</taxon>
        <taxon>Micrococcaceae</taxon>
        <taxon>Kocuria</taxon>
    </lineage>
</organism>
<dbReference type="InterPro" id="IPR001296">
    <property type="entry name" value="Glyco_trans_1"/>
</dbReference>
<gene>
    <name evidence="6" type="ORF">AS25_06215</name>
</gene>
<dbReference type="InterPro" id="IPR050194">
    <property type="entry name" value="Glycosyltransferase_grp1"/>
</dbReference>
<feature type="domain" description="Glycosyl transferase family 1" evidence="4">
    <location>
        <begin position="214"/>
        <end position="371"/>
    </location>
</feature>
<keyword evidence="3 6" id="KW-0808">Transferase</keyword>
<feature type="domain" description="Glycosyltransferase subfamily 4-like N-terminal" evidence="5">
    <location>
        <begin position="24"/>
        <end position="198"/>
    </location>
</feature>
<dbReference type="InterPro" id="IPR028098">
    <property type="entry name" value="Glyco_trans_4-like_N"/>
</dbReference>
<evidence type="ECO:0000256" key="1">
    <source>
        <dbReference type="ARBA" id="ARBA00021292"/>
    </source>
</evidence>
<comment type="caution">
    <text evidence="6">The sequence shown here is derived from an EMBL/GenBank/DDBJ whole genome shotgun (WGS) entry which is preliminary data.</text>
</comment>
<dbReference type="Proteomes" id="UP000030664">
    <property type="component" value="Unassembled WGS sequence"/>
</dbReference>
<protein>
    <recommendedName>
        <fullName evidence="1">D-inositol 3-phosphate glycosyltransferase</fullName>
    </recommendedName>
</protein>
<accession>A0A0B0DEI9</accession>
<evidence type="ECO:0000259" key="4">
    <source>
        <dbReference type="Pfam" id="PF00534"/>
    </source>
</evidence>
<name>A0A0B0DEI9_9MICC</name>
<dbReference type="Gene3D" id="3.40.50.2000">
    <property type="entry name" value="Glycogen Phosphorylase B"/>
    <property type="match status" value="2"/>
</dbReference>
<evidence type="ECO:0000256" key="3">
    <source>
        <dbReference type="ARBA" id="ARBA00022679"/>
    </source>
</evidence>
<dbReference type="AlphaFoldDB" id="A0A0B0DEI9"/>
<evidence type="ECO:0000259" key="5">
    <source>
        <dbReference type="Pfam" id="PF13439"/>
    </source>
</evidence>
<dbReference type="GO" id="GO:1901137">
    <property type="term" value="P:carbohydrate derivative biosynthetic process"/>
    <property type="evidence" value="ECO:0007669"/>
    <property type="project" value="UniProtKB-ARBA"/>
</dbReference>
<dbReference type="PANTHER" id="PTHR45947:SF3">
    <property type="entry name" value="SULFOQUINOVOSYL TRANSFERASE SQD2"/>
    <property type="match status" value="1"/>
</dbReference>
<evidence type="ECO:0000256" key="2">
    <source>
        <dbReference type="ARBA" id="ARBA00022676"/>
    </source>
</evidence>